<reference evidence="2 3" key="1">
    <citation type="submission" date="2024-02" db="EMBL/GenBank/DDBJ databases">
        <title>Herpetosiphon gulosus NBRC 112829.</title>
        <authorList>
            <person name="Ichikawa N."/>
            <person name="Katano-Makiyama Y."/>
            <person name="Hidaka K."/>
        </authorList>
    </citation>
    <scope>NUCLEOTIDE SEQUENCE [LARGE SCALE GENOMIC DNA]</scope>
    <source>
        <strain evidence="2 3">NBRC 112829</strain>
    </source>
</reference>
<dbReference type="Proteomes" id="UP001428290">
    <property type="component" value="Unassembled WGS sequence"/>
</dbReference>
<dbReference type="PANTHER" id="PTHR48050:SF13">
    <property type="entry name" value="STEROL 3-BETA-GLUCOSYLTRANSFERASE UGT80A2"/>
    <property type="match status" value="1"/>
</dbReference>
<dbReference type="InterPro" id="IPR002213">
    <property type="entry name" value="UDP_glucos_trans"/>
</dbReference>
<evidence type="ECO:0000259" key="1">
    <source>
        <dbReference type="Pfam" id="PF06722"/>
    </source>
</evidence>
<dbReference type="PANTHER" id="PTHR48050">
    <property type="entry name" value="STEROL 3-BETA-GLUCOSYLTRANSFERASE"/>
    <property type="match status" value="1"/>
</dbReference>
<dbReference type="SUPFAM" id="SSF53756">
    <property type="entry name" value="UDP-Glycosyltransferase/glycogen phosphorylase"/>
    <property type="match status" value="1"/>
</dbReference>
<dbReference type="CDD" id="cd03784">
    <property type="entry name" value="GT1_Gtf-like"/>
    <property type="match status" value="1"/>
</dbReference>
<dbReference type="Pfam" id="PF06722">
    <property type="entry name" value="EryCIII-like_C"/>
    <property type="match status" value="1"/>
</dbReference>
<dbReference type="InterPro" id="IPR010610">
    <property type="entry name" value="EryCIII-like_C"/>
</dbReference>
<dbReference type="Gene3D" id="3.40.50.2000">
    <property type="entry name" value="Glycogen Phosphorylase B"/>
    <property type="match status" value="2"/>
</dbReference>
<evidence type="ECO:0000313" key="3">
    <source>
        <dbReference type="Proteomes" id="UP001428290"/>
    </source>
</evidence>
<evidence type="ECO:0000313" key="2">
    <source>
        <dbReference type="EMBL" id="GAA5528859.1"/>
    </source>
</evidence>
<gene>
    <name evidence="2" type="primary">rebG_2</name>
    <name evidence="2" type="ORF">Hgul01_02662</name>
</gene>
<organism evidence="2 3">
    <name type="scientific">Herpetosiphon gulosus</name>
    <dbReference type="NCBI Taxonomy" id="1973496"/>
    <lineage>
        <taxon>Bacteria</taxon>
        <taxon>Bacillati</taxon>
        <taxon>Chloroflexota</taxon>
        <taxon>Chloroflexia</taxon>
        <taxon>Herpetosiphonales</taxon>
        <taxon>Herpetosiphonaceae</taxon>
        <taxon>Herpetosiphon</taxon>
    </lineage>
</organism>
<dbReference type="InterPro" id="IPR050426">
    <property type="entry name" value="Glycosyltransferase_28"/>
</dbReference>
<comment type="caution">
    <text evidence="2">The sequence shown here is derived from an EMBL/GenBank/DDBJ whole genome shotgun (WGS) entry which is preliminary data.</text>
</comment>
<feature type="domain" description="Erythromycin biosynthesis protein CIII-like C-terminal" evidence="1">
    <location>
        <begin position="304"/>
        <end position="423"/>
    </location>
</feature>
<dbReference type="RefSeq" id="WP_345722476.1">
    <property type="nucleotide sequence ID" value="NZ_BAABRU010000008.1"/>
</dbReference>
<protein>
    <submittedName>
        <fullName evidence="2">4'-demethylrebeccamycin synthase</fullName>
    </submittedName>
</protein>
<sequence>MATIVISMFPEEGHLIPSFKLGKSLKVQGHQVYYLALADFEEYIRKQGFEYLPLFAEDFSKGFRAQQTERIANSRGRAFLKEVSQTAFYLKLFQTVREAQNPIKRSLLEIGADLCIFDGFLAPLSLMVRHAGLEVISLSININLPQAVNYPPVVTNIVPDNTPASLSKASMAWKFSGLAIKITNFLIGYNFQKKLTELATHFGFPADMVVPAALFPRLRPQLEIPELVLCPQVFDFPRPSVEQGIFYCEPSIDLDRQEAAFDWSQIDPNKPLIFCTLGSQSHIYKPSRRFFQTVIDIMRSRPDWQLIMALGQKFQAHEFANVPANVQLLQWASVEQILPRTSVMITHGGVGTIKECVYFNVPMVVFPGNRDQPGYAARVVYHELGLMGAMGKVSAQALETMLNQVIQNPNFRQRVTAMGEEFRALEAASPALELIQSKLPNTRTVAS</sequence>
<proteinExistence type="predicted"/>
<dbReference type="EMBL" id="BAABRU010000008">
    <property type="protein sequence ID" value="GAA5528859.1"/>
    <property type="molecule type" value="Genomic_DNA"/>
</dbReference>
<accession>A0ABP9X0K9</accession>
<keyword evidence="3" id="KW-1185">Reference proteome</keyword>
<name>A0ABP9X0K9_9CHLR</name>